<organism evidence="2">
    <name type="scientific">Streptomyces sp. NBC_00093</name>
    <dbReference type="NCBI Taxonomy" id="2975649"/>
    <lineage>
        <taxon>Bacteria</taxon>
        <taxon>Bacillati</taxon>
        <taxon>Actinomycetota</taxon>
        <taxon>Actinomycetes</taxon>
        <taxon>Kitasatosporales</taxon>
        <taxon>Streptomycetaceae</taxon>
        <taxon>Streptomyces</taxon>
    </lineage>
</organism>
<reference evidence="2" key="1">
    <citation type="submission" date="2022-10" db="EMBL/GenBank/DDBJ databases">
        <title>The complete genomes of actinobacterial strains from the NBC collection.</title>
        <authorList>
            <person name="Joergensen T.S."/>
            <person name="Alvarez Arevalo M."/>
            <person name="Sterndorff E.B."/>
            <person name="Faurdal D."/>
            <person name="Vuksanovic O."/>
            <person name="Mourched A.-S."/>
            <person name="Charusanti P."/>
            <person name="Shaw S."/>
            <person name="Blin K."/>
            <person name="Weber T."/>
        </authorList>
    </citation>
    <scope>NUCLEOTIDE SEQUENCE</scope>
    <source>
        <strain evidence="2">NBC_00093</strain>
    </source>
</reference>
<dbReference type="EMBL" id="CP108222">
    <property type="protein sequence ID" value="WTT23884.1"/>
    <property type="molecule type" value="Genomic_DNA"/>
</dbReference>
<evidence type="ECO:0000313" key="2">
    <source>
        <dbReference type="EMBL" id="WTT23884.1"/>
    </source>
</evidence>
<dbReference type="AlphaFoldDB" id="A0AAU2AKD9"/>
<evidence type="ECO:0000256" key="1">
    <source>
        <dbReference type="SAM" id="Phobius"/>
    </source>
</evidence>
<protein>
    <submittedName>
        <fullName evidence="2">Uncharacterized protein</fullName>
    </submittedName>
</protein>
<keyword evidence="1" id="KW-0812">Transmembrane</keyword>
<keyword evidence="1" id="KW-1133">Transmembrane helix</keyword>
<feature type="transmembrane region" description="Helical" evidence="1">
    <location>
        <begin position="30"/>
        <end position="51"/>
    </location>
</feature>
<sequence length="65" mass="7029">MRQVHLPDRAVDAFPFEHIPPLPAMRDPGVAAPILLTTVAAALTTLGLAGFRRRATSARSCGRHR</sequence>
<accession>A0AAU2AKD9</accession>
<proteinExistence type="predicted"/>
<gene>
    <name evidence="2" type="ORF">OHA22_46895</name>
</gene>
<name>A0AAU2AKD9_9ACTN</name>
<keyword evidence="1" id="KW-0472">Membrane</keyword>